<organism evidence="3 4">
    <name type="scientific">Actibacterium pelagium</name>
    <dbReference type="NCBI Taxonomy" id="2029103"/>
    <lineage>
        <taxon>Bacteria</taxon>
        <taxon>Pseudomonadati</taxon>
        <taxon>Pseudomonadota</taxon>
        <taxon>Alphaproteobacteria</taxon>
        <taxon>Rhodobacterales</taxon>
        <taxon>Roseobacteraceae</taxon>
        <taxon>Actibacterium</taxon>
    </lineage>
</organism>
<reference evidence="3" key="1">
    <citation type="journal article" date="2014" name="Int. J. Syst. Evol. Microbiol.">
        <title>Complete genome sequence of Corynebacterium casei LMG S-19264T (=DSM 44701T), isolated from a smear-ripened cheese.</title>
        <authorList>
            <consortium name="US DOE Joint Genome Institute (JGI-PGF)"/>
            <person name="Walter F."/>
            <person name="Albersmeier A."/>
            <person name="Kalinowski J."/>
            <person name="Ruckert C."/>
        </authorList>
    </citation>
    <scope>NUCLEOTIDE SEQUENCE</scope>
    <source>
        <strain evidence="3">CGMCC 1.16012</strain>
    </source>
</reference>
<dbReference type="Proteomes" id="UP000606730">
    <property type="component" value="Unassembled WGS sequence"/>
</dbReference>
<name>A0A917ALJ9_9RHOB</name>
<dbReference type="InterPro" id="IPR025110">
    <property type="entry name" value="AMP-bd_C"/>
</dbReference>
<evidence type="ECO:0000259" key="2">
    <source>
        <dbReference type="Pfam" id="PF13193"/>
    </source>
</evidence>
<comment type="caution">
    <text evidence="3">The sequence shown here is derived from an EMBL/GenBank/DDBJ whole genome shotgun (WGS) entry which is preliminary data.</text>
</comment>
<dbReference type="Gene3D" id="3.40.50.12780">
    <property type="entry name" value="N-terminal domain of ligase-like"/>
    <property type="match status" value="1"/>
</dbReference>
<reference evidence="3" key="2">
    <citation type="submission" date="2020-09" db="EMBL/GenBank/DDBJ databases">
        <authorList>
            <person name="Sun Q."/>
            <person name="Zhou Y."/>
        </authorList>
    </citation>
    <scope>NUCLEOTIDE SEQUENCE</scope>
    <source>
        <strain evidence="3">CGMCC 1.16012</strain>
    </source>
</reference>
<evidence type="ECO:0000313" key="4">
    <source>
        <dbReference type="Proteomes" id="UP000606730"/>
    </source>
</evidence>
<keyword evidence="4" id="KW-1185">Reference proteome</keyword>
<proteinExistence type="predicted"/>
<dbReference type="InterPro" id="IPR042099">
    <property type="entry name" value="ANL_N_sf"/>
</dbReference>
<dbReference type="PANTHER" id="PTHR43767:SF10">
    <property type="entry name" value="SURFACTIN SYNTHASE SUBUNIT 1"/>
    <property type="match status" value="1"/>
</dbReference>
<gene>
    <name evidence="3" type="ORF">GCM10011517_28560</name>
</gene>
<dbReference type="OrthoDB" id="7433489at2"/>
<dbReference type="PANTHER" id="PTHR43767">
    <property type="entry name" value="LONG-CHAIN-FATTY-ACID--COA LIGASE"/>
    <property type="match status" value="1"/>
</dbReference>
<feature type="domain" description="AMP-binding enzyme C-terminal" evidence="2">
    <location>
        <begin position="392"/>
        <end position="466"/>
    </location>
</feature>
<dbReference type="GO" id="GO:0016877">
    <property type="term" value="F:ligase activity, forming carbon-sulfur bonds"/>
    <property type="evidence" value="ECO:0007669"/>
    <property type="project" value="UniProtKB-ARBA"/>
</dbReference>
<dbReference type="InterPro" id="IPR000873">
    <property type="entry name" value="AMP-dep_synth/lig_dom"/>
</dbReference>
<protein>
    <recommendedName>
        <fullName evidence="5">Acyl-CoA synthetase (AMP-forming)/AMP-acid ligase II</fullName>
    </recommendedName>
</protein>
<dbReference type="SUPFAM" id="SSF56801">
    <property type="entry name" value="Acetyl-CoA synthetase-like"/>
    <property type="match status" value="1"/>
</dbReference>
<dbReference type="InterPro" id="IPR050237">
    <property type="entry name" value="ATP-dep_AMP-bd_enzyme"/>
</dbReference>
<sequence>MTKKAMNIGFHFLEAAAKTPERIAIMDEEIAISCKSFRALVISVAQNMAVKGVNRDSLIAVRATDPTVILSTLLAAALLGARWVFAKDGLDQIEELKVTHWFQTELEGAAIRPDAIFIDETWASTPDGSVFSEEQFPGFEREDDTFLFVSTSGTTGKPKYVSISAKNLWMRNEAFRQQENLLGQRVSLLFKPHSPPFLCRALGVLSGGGTLVHSTSPNFWLSHNVSLVVGSPGQLQGRLEHEAPRGKLGKVLVGGGALSEKLIKTLLQDFTEVVSVYGSTETNSSIYKTLKLGDAGEVLSSFKFLDAEIEVVDENGKRLGRGDEGHLRIKTPHMVHGYVNDPDAARKAFRDGWFYPGDIAVRSLRDEIVLVGRSNDQFNIGGTKINGQTIDLALLSVDGVEDAISFMMPHPDGSETLAAFIKTKAGADPLKVISDAKIQITLMAGDIAMPKRMMFSKTIPRTESGKPNRRACVLMVKSSPEYKKQH</sequence>
<dbReference type="CDD" id="cd04433">
    <property type="entry name" value="AFD_class_I"/>
    <property type="match status" value="1"/>
</dbReference>
<dbReference type="Pfam" id="PF13193">
    <property type="entry name" value="AMP-binding_C"/>
    <property type="match status" value="1"/>
</dbReference>
<dbReference type="EMBL" id="BMKN01000002">
    <property type="protein sequence ID" value="GGE59132.1"/>
    <property type="molecule type" value="Genomic_DNA"/>
</dbReference>
<dbReference type="RefSeq" id="WP_095594714.1">
    <property type="nucleotide sequence ID" value="NZ_BMKN01000002.1"/>
</dbReference>
<evidence type="ECO:0000259" key="1">
    <source>
        <dbReference type="Pfam" id="PF00501"/>
    </source>
</evidence>
<evidence type="ECO:0008006" key="5">
    <source>
        <dbReference type="Google" id="ProtNLM"/>
    </source>
</evidence>
<dbReference type="Gene3D" id="3.30.300.30">
    <property type="match status" value="1"/>
</dbReference>
<dbReference type="InterPro" id="IPR045851">
    <property type="entry name" value="AMP-bd_C_sf"/>
</dbReference>
<accession>A0A917ALJ9</accession>
<feature type="domain" description="AMP-dependent synthetase/ligase" evidence="1">
    <location>
        <begin position="14"/>
        <end position="338"/>
    </location>
</feature>
<evidence type="ECO:0000313" key="3">
    <source>
        <dbReference type="EMBL" id="GGE59132.1"/>
    </source>
</evidence>
<dbReference type="Pfam" id="PF00501">
    <property type="entry name" value="AMP-binding"/>
    <property type="match status" value="1"/>
</dbReference>
<dbReference type="AlphaFoldDB" id="A0A917ALJ9"/>